<evidence type="ECO:0000313" key="3">
    <source>
        <dbReference type="Proteomes" id="UP000274131"/>
    </source>
</evidence>
<dbReference type="OrthoDB" id="5828827at2759"/>
<feature type="region of interest" description="Disordered" evidence="1">
    <location>
        <begin position="29"/>
        <end position="77"/>
    </location>
</feature>
<name>A0A0N4VGR0_ENTVE</name>
<dbReference type="Proteomes" id="UP000274131">
    <property type="component" value="Unassembled WGS sequence"/>
</dbReference>
<organism evidence="4">
    <name type="scientific">Enterobius vermicularis</name>
    <name type="common">Human pinworm</name>
    <dbReference type="NCBI Taxonomy" id="51028"/>
    <lineage>
        <taxon>Eukaryota</taxon>
        <taxon>Metazoa</taxon>
        <taxon>Ecdysozoa</taxon>
        <taxon>Nematoda</taxon>
        <taxon>Chromadorea</taxon>
        <taxon>Rhabditida</taxon>
        <taxon>Spirurina</taxon>
        <taxon>Oxyuridomorpha</taxon>
        <taxon>Oxyuroidea</taxon>
        <taxon>Oxyuridae</taxon>
        <taxon>Enterobius</taxon>
    </lineage>
</organism>
<sequence>MSVCTYRTRHGVRGYLYHSKRSAQFTEVSGAKTKGVVSKEVPENSTPEAPLVTAKQGGTSSLPKTQQSYGTVEDTDASAVDLPSVSSSFADKPVSQETQRKSLSSKFFESKGQTKVKNDTSDVYHEQSLSIITRRPKPYGDDATEISEKSPDFACAVSSSDEETEELLSVSTSNTVTGVVQRGGNVAAISEKFSRQQIMDDDNSYQNRPTSFPPYMTITAGDGNPVRHSLISLVMEEDVPLLMEAMAEKLDFEFEDVASVPSSSSDGIIRNPTSAQRKKQRAILRIGFSNLPPAVFSYPDEATATEFSEWHPGEDITFEEYQQICEEERQKYEERLEASKWQTSFITNGGNETGSLLSVLEQPTVSDFALGVTSRISYASTPPYSSNTNFGAANVSLIAGK</sequence>
<gene>
    <name evidence="2" type="ORF">EVEC_LOCUS9356</name>
</gene>
<accession>A0A0N4VGR0</accession>
<dbReference type="EMBL" id="UXUI01009984">
    <property type="protein sequence ID" value="VDD94605.1"/>
    <property type="molecule type" value="Genomic_DNA"/>
</dbReference>
<reference evidence="2 3" key="2">
    <citation type="submission" date="2018-10" db="EMBL/GenBank/DDBJ databases">
        <authorList>
            <consortium name="Pathogen Informatics"/>
        </authorList>
    </citation>
    <scope>NUCLEOTIDE SEQUENCE [LARGE SCALE GENOMIC DNA]</scope>
</reference>
<dbReference type="AlphaFoldDB" id="A0A0N4VGR0"/>
<evidence type="ECO:0000313" key="4">
    <source>
        <dbReference type="WBParaSite" id="EVEC_0000999201-mRNA-1"/>
    </source>
</evidence>
<dbReference type="WBParaSite" id="EVEC_0000999201-mRNA-1">
    <property type="protein sequence ID" value="EVEC_0000999201-mRNA-1"/>
    <property type="gene ID" value="EVEC_0000999201"/>
</dbReference>
<evidence type="ECO:0000313" key="2">
    <source>
        <dbReference type="EMBL" id="VDD94605.1"/>
    </source>
</evidence>
<evidence type="ECO:0000256" key="1">
    <source>
        <dbReference type="SAM" id="MobiDB-lite"/>
    </source>
</evidence>
<feature type="compositionally biased region" description="Polar residues" evidence="1">
    <location>
        <begin position="56"/>
        <end position="70"/>
    </location>
</feature>
<protein>
    <submittedName>
        <fullName evidence="4">Flocculation protein FLO11-like</fullName>
    </submittedName>
</protein>
<proteinExistence type="predicted"/>
<keyword evidence="3" id="KW-1185">Reference proteome</keyword>
<reference evidence="4" key="1">
    <citation type="submission" date="2017-02" db="UniProtKB">
        <authorList>
            <consortium name="WormBaseParasite"/>
        </authorList>
    </citation>
    <scope>IDENTIFICATION</scope>
</reference>